<feature type="compositionally biased region" description="Basic and acidic residues" evidence="1">
    <location>
        <begin position="1"/>
        <end position="11"/>
    </location>
</feature>
<sequence>MDAGDDGRRQEASPVVEAGAGGRLRTTEKAWTRGLLLQLPVGMVIVMALVEENWCSLREKMICMLVLMVLLDDREVNVETVFDLEFLFRSSVGTLARRAGLRPEFFELSGQALPRIVS</sequence>
<protein>
    <submittedName>
        <fullName evidence="2">Uncharacterized protein</fullName>
    </submittedName>
</protein>
<dbReference type="AlphaFoldDB" id="W9R3J8"/>
<keyword evidence="3" id="KW-1185">Reference proteome</keyword>
<organism evidence="2 3">
    <name type="scientific">Morus notabilis</name>
    <dbReference type="NCBI Taxonomy" id="981085"/>
    <lineage>
        <taxon>Eukaryota</taxon>
        <taxon>Viridiplantae</taxon>
        <taxon>Streptophyta</taxon>
        <taxon>Embryophyta</taxon>
        <taxon>Tracheophyta</taxon>
        <taxon>Spermatophyta</taxon>
        <taxon>Magnoliopsida</taxon>
        <taxon>eudicotyledons</taxon>
        <taxon>Gunneridae</taxon>
        <taxon>Pentapetalae</taxon>
        <taxon>rosids</taxon>
        <taxon>fabids</taxon>
        <taxon>Rosales</taxon>
        <taxon>Moraceae</taxon>
        <taxon>Moreae</taxon>
        <taxon>Morus</taxon>
    </lineage>
</organism>
<evidence type="ECO:0000313" key="2">
    <source>
        <dbReference type="EMBL" id="EXB66647.1"/>
    </source>
</evidence>
<name>W9R3J8_9ROSA</name>
<evidence type="ECO:0000313" key="3">
    <source>
        <dbReference type="Proteomes" id="UP000030645"/>
    </source>
</evidence>
<dbReference type="Proteomes" id="UP000030645">
    <property type="component" value="Unassembled WGS sequence"/>
</dbReference>
<reference evidence="3" key="1">
    <citation type="submission" date="2013-01" db="EMBL/GenBank/DDBJ databases">
        <title>Draft Genome Sequence of a Mulberry Tree, Morus notabilis C.K. Schneid.</title>
        <authorList>
            <person name="He N."/>
            <person name="Zhao S."/>
        </authorList>
    </citation>
    <scope>NUCLEOTIDE SEQUENCE</scope>
</reference>
<feature type="region of interest" description="Disordered" evidence="1">
    <location>
        <begin position="1"/>
        <end position="22"/>
    </location>
</feature>
<accession>W9R3J8</accession>
<dbReference type="EMBL" id="KE344550">
    <property type="protein sequence ID" value="EXB66647.1"/>
    <property type="molecule type" value="Genomic_DNA"/>
</dbReference>
<gene>
    <name evidence="2" type="ORF">L484_024945</name>
</gene>
<proteinExistence type="predicted"/>
<evidence type="ECO:0000256" key="1">
    <source>
        <dbReference type="SAM" id="MobiDB-lite"/>
    </source>
</evidence>